<keyword evidence="2" id="KW-0489">Methyltransferase</keyword>
<organism evidence="5 6">
    <name type="scientific">Pyxicephalus adspersus</name>
    <name type="common">African bullfrog</name>
    <dbReference type="NCBI Taxonomy" id="30357"/>
    <lineage>
        <taxon>Eukaryota</taxon>
        <taxon>Metazoa</taxon>
        <taxon>Chordata</taxon>
        <taxon>Craniata</taxon>
        <taxon>Vertebrata</taxon>
        <taxon>Euteleostomi</taxon>
        <taxon>Amphibia</taxon>
        <taxon>Batrachia</taxon>
        <taxon>Anura</taxon>
        <taxon>Neobatrachia</taxon>
        <taxon>Ranoidea</taxon>
        <taxon>Pyxicephalidae</taxon>
        <taxon>Pyxicephalinae</taxon>
        <taxon>Pyxicephalus</taxon>
    </lineage>
</organism>
<evidence type="ECO:0008006" key="7">
    <source>
        <dbReference type="Google" id="ProtNLM"/>
    </source>
</evidence>
<dbReference type="GO" id="GO:0032259">
    <property type="term" value="P:methylation"/>
    <property type="evidence" value="ECO:0007669"/>
    <property type="project" value="UniProtKB-KW"/>
</dbReference>
<proteinExistence type="inferred from homology"/>
<evidence type="ECO:0000313" key="5">
    <source>
        <dbReference type="EMBL" id="DBA16579.1"/>
    </source>
</evidence>
<evidence type="ECO:0000313" key="6">
    <source>
        <dbReference type="Proteomes" id="UP001181693"/>
    </source>
</evidence>
<dbReference type="GO" id="GO:0005829">
    <property type="term" value="C:cytosol"/>
    <property type="evidence" value="ECO:0007669"/>
    <property type="project" value="TreeGrafter"/>
</dbReference>
<gene>
    <name evidence="5" type="ORF">GDO54_003958</name>
</gene>
<dbReference type="Pfam" id="PF01234">
    <property type="entry name" value="NNMT_PNMT_TEMT"/>
    <property type="match status" value="1"/>
</dbReference>
<dbReference type="InterPro" id="IPR000940">
    <property type="entry name" value="NNMT_TEMT_trans"/>
</dbReference>
<evidence type="ECO:0000256" key="4">
    <source>
        <dbReference type="ARBA" id="ARBA00022691"/>
    </source>
</evidence>
<dbReference type="EMBL" id="DYDO01000011">
    <property type="protein sequence ID" value="DBA16579.1"/>
    <property type="molecule type" value="Genomic_DNA"/>
</dbReference>
<sequence>MEPSSYKLYHVHGCHSGDFFDNYFCNKPEMPFGHESLRYPMEKFHGAFSTGHFKGDILIDVSLGPAIHHLYSALGYFKNIILLRSSDHCILEVKKWQNSRTGAIDWSHTSALANEIAEKSDQCENKEILLRTAITQVVKFDPNQENLTDPLVLPQADCLVLGCSLEAISKDLEDFVKNLRKFSKLLKAGGNLLFYGVLNGTFFEVGGVRFHVVKYNESNLRTALSSEGFVVSHLEVTQRRAESNLCDFQSMVFCTAYKENTV</sequence>
<evidence type="ECO:0000256" key="3">
    <source>
        <dbReference type="ARBA" id="ARBA00022679"/>
    </source>
</evidence>
<name>A0AAV2ZPY0_PYXAD</name>
<keyword evidence="6" id="KW-1185">Reference proteome</keyword>
<dbReference type="InterPro" id="IPR029063">
    <property type="entry name" value="SAM-dependent_MTases_sf"/>
</dbReference>
<comment type="caution">
    <text evidence="5">The sequence shown here is derived from an EMBL/GenBank/DDBJ whole genome shotgun (WGS) entry which is preliminary data.</text>
</comment>
<dbReference type="PANTHER" id="PTHR10867">
    <property type="entry name" value="NNMT/PNMT/TEMT FAMILY MEMBER"/>
    <property type="match status" value="1"/>
</dbReference>
<comment type="similarity">
    <text evidence="1">Belongs to the class I-like SAM-binding methyltransferase superfamily. NNMT/PNMT/TEMT family.</text>
</comment>
<keyword evidence="3" id="KW-0808">Transferase</keyword>
<dbReference type="AlphaFoldDB" id="A0AAV2ZPY0"/>
<evidence type="ECO:0000256" key="2">
    <source>
        <dbReference type="ARBA" id="ARBA00022603"/>
    </source>
</evidence>
<dbReference type="SUPFAM" id="SSF53335">
    <property type="entry name" value="S-adenosyl-L-methionine-dependent methyltransferases"/>
    <property type="match status" value="1"/>
</dbReference>
<dbReference type="Gene3D" id="3.40.50.150">
    <property type="entry name" value="Vaccinia Virus protein VP39"/>
    <property type="match status" value="1"/>
</dbReference>
<dbReference type="PANTHER" id="PTHR10867:SF44">
    <property type="entry name" value="NICOTINAMIDE N-METHYLTRANSFERASE ISOFORM X2"/>
    <property type="match status" value="1"/>
</dbReference>
<dbReference type="Proteomes" id="UP001181693">
    <property type="component" value="Unassembled WGS sequence"/>
</dbReference>
<dbReference type="GO" id="GO:0008170">
    <property type="term" value="F:N-methyltransferase activity"/>
    <property type="evidence" value="ECO:0007669"/>
    <property type="project" value="TreeGrafter"/>
</dbReference>
<evidence type="ECO:0000256" key="1">
    <source>
        <dbReference type="ARBA" id="ARBA00007996"/>
    </source>
</evidence>
<dbReference type="PROSITE" id="PS51681">
    <property type="entry name" value="SAM_MT_NNMT_PNMT_TEMT"/>
    <property type="match status" value="1"/>
</dbReference>
<keyword evidence="4" id="KW-0949">S-adenosyl-L-methionine</keyword>
<reference evidence="5" key="1">
    <citation type="thesis" date="2020" institute="ProQuest LLC" country="789 East Eisenhower Parkway, Ann Arbor, MI, USA">
        <title>Comparative Genomics and Chromosome Evolution.</title>
        <authorList>
            <person name="Mudd A.B."/>
        </authorList>
    </citation>
    <scope>NUCLEOTIDE SEQUENCE</scope>
    <source>
        <strain evidence="5">1538</strain>
        <tissue evidence="5">Blood</tissue>
    </source>
</reference>
<accession>A0AAV2ZPY0</accession>
<protein>
    <recommendedName>
        <fullName evidence="7">Nicotinamide N-methyltransferase-like protein</fullName>
    </recommendedName>
</protein>